<feature type="transmembrane region" description="Helical" evidence="1">
    <location>
        <begin position="21"/>
        <end position="41"/>
    </location>
</feature>
<keyword evidence="1" id="KW-0812">Transmembrane</keyword>
<dbReference type="AlphaFoldDB" id="A0A1I3RUX2"/>
<organism evidence="2 3">
    <name type="scientific">Planctomicrobium piriforme</name>
    <dbReference type="NCBI Taxonomy" id="1576369"/>
    <lineage>
        <taxon>Bacteria</taxon>
        <taxon>Pseudomonadati</taxon>
        <taxon>Planctomycetota</taxon>
        <taxon>Planctomycetia</taxon>
        <taxon>Planctomycetales</taxon>
        <taxon>Planctomycetaceae</taxon>
        <taxon>Planctomicrobium</taxon>
    </lineage>
</organism>
<name>A0A1I3RUX2_9PLAN</name>
<dbReference type="EMBL" id="FOQD01000022">
    <property type="protein sequence ID" value="SFJ50155.1"/>
    <property type="molecule type" value="Genomic_DNA"/>
</dbReference>
<protein>
    <submittedName>
        <fullName evidence="2">Low affinity Fe/Cu permease</fullName>
    </submittedName>
</protein>
<evidence type="ECO:0000313" key="2">
    <source>
        <dbReference type="EMBL" id="SFJ50155.1"/>
    </source>
</evidence>
<accession>A0A1I3RUX2</accession>
<keyword evidence="1" id="KW-1133">Transmembrane helix</keyword>
<dbReference type="RefSeq" id="WP_092056291.1">
    <property type="nucleotide sequence ID" value="NZ_FOQD01000022.1"/>
</dbReference>
<dbReference type="OrthoDB" id="119761at2"/>
<keyword evidence="1" id="KW-0472">Membrane</keyword>
<reference evidence="3" key="1">
    <citation type="submission" date="2016-10" db="EMBL/GenBank/DDBJ databases">
        <authorList>
            <person name="Varghese N."/>
            <person name="Submissions S."/>
        </authorList>
    </citation>
    <scope>NUCLEOTIDE SEQUENCE [LARGE SCALE GENOMIC DNA]</scope>
    <source>
        <strain evidence="3">DSM 26348</strain>
    </source>
</reference>
<proteinExistence type="predicted"/>
<evidence type="ECO:0000256" key="1">
    <source>
        <dbReference type="SAM" id="Phobius"/>
    </source>
</evidence>
<dbReference type="STRING" id="1576369.SAMN05421753_1228"/>
<evidence type="ECO:0000313" key="3">
    <source>
        <dbReference type="Proteomes" id="UP000199518"/>
    </source>
</evidence>
<dbReference type="Pfam" id="PF04120">
    <property type="entry name" value="Iron_permease"/>
    <property type="match status" value="1"/>
</dbReference>
<keyword evidence="3" id="KW-1185">Reference proteome</keyword>
<dbReference type="Proteomes" id="UP000199518">
    <property type="component" value="Unassembled WGS sequence"/>
</dbReference>
<dbReference type="GO" id="GO:0055085">
    <property type="term" value="P:transmembrane transport"/>
    <property type="evidence" value="ECO:0007669"/>
    <property type="project" value="InterPro"/>
</dbReference>
<sequence>MKIAAGFNKFAKGASHWTGHPFAFLLSVSIVAAWAVSGPLFGYSDTWQLVINTGTTIITFLMVFLIQNTQNRDSAATQIKLDEIIRAVEGAHNAMLDLEELSEQELEVFRSRYLKLAECARQAIDEGKVDTACEDLAAETQTEGVKSKGQHEA</sequence>
<dbReference type="InterPro" id="IPR007251">
    <property type="entry name" value="Iron_permease_Fet4"/>
</dbReference>
<gene>
    <name evidence="2" type="ORF">SAMN05421753_1228</name>
</gene>
<feature type="transmembrane region" description="Helical" evidence="1">
    <location>
        <begin position="47"/>
        <end position="66"/>
    </location>
</feature>